<gene>
    <name evidence="1" type="ORF">AV903_11545</name>
</gene>
<proteinExistence type="predicted"/>
<reference evidence="1 2" key="1">
    <citation type="submission" date="2016-01" db="EMBL/GenBank/DDBJ databases">
        <authorList>
            <person name="Oliw E.H."/>
        </authorList>
    </citation>
    <scope>NUCLEOTIDE SEQUENCE [LARGE SCALE GENOMIC DNA]</scope>
    <source>
        <strain evidence="1 2">MDcuke</strain>
    </source>
</reference>
<name>A0A345CZC3_9GAMM</name>
<dbReference type="AlphaFoldDB" id="A0A345CZC3"/>
<evidence type="ECO:0000313" key="2">
    <source>
        <dbReference type="Proteomes" id="UP000264980"/>
    </source>
</evidence>
<organism evidence="1 2">
    <name type="scientific">Erwinia tracheiphila</name>
    <dbReference type="NCBI Taxonomy" id="65700"/>
    <lineage>
        <taxon>Bacteria</taxon>
        <taxon>Pseudomonadati</taxon>
        <taxon>Pseudomonadota</taxon>
        <taxon>Gammaproteobacteria</taxon>
        <taxon>Enterobacterales</taxon>
        <taxon>Erwiniaceae</taxon>
        <taxon>Erwinia</taxon>
    </lineage>
</organism>
<sequence>MNINVPTTCEDATRCLARLNSLNAINQRAVMINLGVLKAARSEILAHVELNGKGIMTDLVLNALNSAINEGQ</sequence>
<dbReference type="Proteomes" id="UP000264980">
    <property type="component" value="Chromosome"/>
</dbReference>
<protein>
    <submittedName>
        <fullName evidence="1">Uncharacterized protein</fullName>
    </submittedName>
</protein>
<dbReference type="RefSeq" id="WP_016191709.1">
    <property type="nucleotide sequence ID" value="NZ_CP089932.1"/>
</dbReference>
<evidence type="ECO:0000313" key="1">
    <source>
        <dbReference type="EMBL" id="AXF78790.1"/>
    </source>
</evidence>
<dbReference type="EMBL" id="CP013970">
    <property type="protein sequence ID" value="AXF78790.1"/>
    <property type="molecule type" value="Genomic_DNA"/>
</dbReference>
<accession>A0A345CZC3</accession>